<dbReference type="Proteomes" id="UP000199602">
    <property type="component" value="Unassembled WGS sequence"/>
</dbReference>
<dbReference type="AlphaFoldDB" id="A0A1H0D8Z5"/>
<gene>
    <name evidence="1" type="ORF">SAMN04488516_10475</name>
</gene>
<evidence type="ECO:0000313" key="2">
    <source>
        <dbReference type="Proteomes" id="UP000199602"/>
    </source>
</evidence>
<dbReference type="EMBL" id="FNIN01000004">
    <property type="protein sequence ID" value="SDN66559.1"/>
    <property type="molecule type" value="Genomic_DNA"/>
</dbReference>
<protein>
    <submittedName>
        <fullName evidence="1">Uncharacterized protein</fullName>
    </submittedName>
</protein>
<reference evidence="1 2" key="1">
    <citation type="submission" date="2016-10" db="EMBL/GenBank/DDBJ databases">
        <authorList>
            <person name="de Groot N.N."/>
        </authorList>
    </citation>
    <scope>NUCLEOTIDE SEQUENCE [LARGE SCALE GENOMIC DNA]</scope>
    <source>
        <strain evidence="1 2">DSM 15269</strain>
    </source>
</reference>
<proteinExistence type="predicted"/>
<organism evidence="1 2">
    <name type="scientific">Desulfonauticus submarinus</name>
    <dbReference type="NCBI Taxonomy" id="206665"/>
    <lineage>
        <taxon>Bacteria</taxon>
        <taxon>Pseudomonadati</taxon>
        <taxon>Thermodesulfobacteriota</taxon>
        <taxon>Desulfovibrionia</taxon>
        <taxon>Desulfovibrionales</taxon>
        <taxon>Desulfonauticaceae</taxon>
        <taxon>Desulfonauticus</taxon>
    </lineage>
</organism>
<sequence>MFGKLRLFFEKIYKSYRLRKELKPFYFLQETEEILYLAKLAERLLGEDKKFKSRLDKIKQEMLRLQDLTKESAFNKVPLKTKLELKKSLEVSKKQLEETLGFARPHTKIIQ</sequence>
<dbReference type="STRING" id="206665.SAMN04488516_10475"/>
<evidence type="ECO:0000313" key="1">
    <source>
        <dbReference type="EMBL" id="SDN66559.1"/>
    </source>
</evidence>
<keyword evidence="2" id="KW-1185">Reference proteome</keyword>
<name>A0A1H0D8Z5_9BACT</name>
<dbReference type="OrthoDB" id="5459697at2"/>
<dbReference type="RefSeq" id="WP_092064799.1">
    <property type="nucleotide sequence ID" value="NZ_FNIN01000004.1"/>
</dbReference>
<accession>A0A1H0D8Z5</accession>